<dbReference type="Proteomes" id="UP000467841">
    <property type="component" value="Unassembled WGS sequence"/>
</dbReference>
<protein>
    <recommendedName>
        <fullName evidence="1">F-box associated beta-propeller type 3 domain-containing protein</fullName>
    </recommendedName>
</protein>
<dbReference type="NCBIfam" id="TIGR01640">
    <property type="entry name" value="F_box_assoc_1"/>
    <property type="match status" value="1"/>
</dbReference>
<dbReference type="InterPro" id="IPR013187">
    <property type="entry name" value="F-box-assoc_dom_typ3"/>
</dbReference>
<keyword evidence="3" id="KW-1185">Reference proteome</keyword>
<evidence type="ECO:0000259" key="1">
    <source>
        <dbReference type="Pfam" id="PF08268"/>
    </source>
</evidence>
<evidence type="ECO:0000313" key="3">
    <source>
        <dbReference type="Proteomes" id="UP000467841"/>
    </source>
</evidence>
<dbReference type="EMBL" id="CACVBM020001384">
    <property type="protein sequence ID" value="CAA7047905.1"/>
    <property type="molecule type" value="Genomic_DNA"/>
</dbReference>
<dbReference type="Pfam" id="PF08268">
    <property type="entry name" value="FBA_3"/>
    <property type="match status" value="1"/>
</dbReference>
<proteinExistence type="predicted"/>
<dbReference type="PANTHER" id="PTHR31111">
    <property type="entry name" value="BNAA05G37150D PROTEIN-RELATED"/>
    <property type="match status" value="1"/>
</dbReference>
<dbReference type="InterPro" id="IPR017451">
    <property type="entry name" value="F-box-assoc_interact_dom"/>
</dbReference>
<sequence>MTRARSGRNMCEQHQVLTLGGTGKLSWRMIKCSLHHFPLCDGICINGVLYYKAVVYGFEKRYGIVCFAIRSEKFEFIENQVLSTDMDKFAILKWDENFAMVRSKSFELCVLEDAKKHEWSTRTFVLPALCNDIAADAKLCLVGVIRRCEIVLSHSMDPFFLIYYNLERNTLTKIDIQGMDAVKHCIVHTFLDHVENVNLEGVFRTS</sequence>
<feature type="domain" description="F-box associated beta-propeller type 3" evidence="1">
    <location>
        <begin position="6"/>
        <end position="194"/>
    </location>
</feature>
<accession>A0A6D2KI62</accession>
<dbReference type="PANTHER" id="PTHR31111:SF125">
    <property type="entry name" value="F-BOX PROTEIN CPR30-LIKE"/>
    <property type="match status" value="1"/>
</dbReference>
<dbReference type="AlphaFoldDB" id="A0A6D2KI62"/>
<comment type="caution">
    <text evidence="2">The sequence shown here is derived from an EMBL/GenBank/DDBJ whole genome shotgun (WGS) entry which is preliminary data.</text>
</comment>
<reference evidence="2" key="1">
    <citation type="submission" date="2020-01" db="EMBL/GenBank/DDBJ databases">
        <authorList>
            <person name="Mishra B."/>
        </authorList>
    </citation>
    <scope>NUCLEOTIDE SEQUENCE [LARGE SCALE GENOMIC DNA]</scope>
</reference>
<dbReference type="OrthoDB" id="1028232at2759"/>
<gene>
    <name evidence="2" type="ORF">MERR_LOCUS35140</name>
</gene>
<organism evidence="2 3">
    <name type="scientific">Microthlaspi erraticum</name>
    <dbReference type="NCBI Taxonomy" id="1685480"/>
    <lineage>
        <taxon>Eukaryota</taxon>
        <taxon>Viridiplantae</taxon>
        <taxon>Streptophyta</taxon>
        <taxon>Embryophyta</taxon>
        <taxon>Tracheophyta</taxon>
        <taxon>Spermatophyta</taxon>
        <taxon>Magnoliopsida</taxon>
        <taxon>eudicotyledons</taxon>
        <taxon>Gunneridae</taxon>
        <taxon>Pentapetalae</taxon>
        <taxon>rosids</taxon>
        <taxon>malvids</taxon>
        <taxon>Brassicales</taxon>
        <taxon>Brassicaceae</taxon>
        <taxon>Coluteocarpeae</taxon>
        <taxon>Microthlaspi</taxon>
    </lineage>
</organism>
<evidence type="ECO:0000313" key="2">
    <source>
        <dbReference type="EMBL" id="CAA7047905.1"/>
    </source>
</evidence>
<name>A0A6D2KI62_9BRAS</name>